<evidence type="ECO:0000313" key="2">
    <source>
        <dbReference type="EMBL" id="PTL59769.1"/>
    </source>
</evidence>
<dbReference type="Pfam" id="PF13338">
    <property type="entry name" value="AbiEi_4"/>
    <property type="match status" value="1"/>
</dbReference>
<comment type="caution">
    <text evidence="2">The sequence shown here is derived from an EMBL/GenBank/DDBJ whole genome shotgun (WGS) entry which is preliminary data.</text>
</comment>
<reference evidence="2 3" key="1">
    <citation type="submission" date="2018-03" db="EMBL/GenBank/DDBJ databases">
        <title>Aquarubrobacter algicola gen. nov., sp. nov., a novel actinobacterium isolated from shallow eutrophic lake during the end of cyanobacterial harmful algal blooms.</title>
        <authorList>
            <person name="Chun S.J."/>
        </authorList>
    </citation>
    <scope>NUCLEOTIDE SEQUENCE [LARGE SCALE GENOMIC DNA]</scope>
    <source>
        <strain evidence="2 3">Seoho-28</strain>
    </source>
</reference>
<dbReference type="InterPro" id="IPR025159">
    <property type="entry name" value="AbiEi_N"/>
</dbReference>
<feature type="domain" description="AbiEi antitoxin N-terminal" evidence="1">
    <location>
        <begin position="5"/>
        <end position="52"/>
    </location>
</feature>
<keyword evidence="3" id="KW-1185">Reference proteome</keyword>
<name>A0A2T4UKJ9_9ACTN</name>
<dbReference type="OrthoDB" id="5146042at2"/>
<proteinExistence type="predicted"/>
<dbReference type="AlphaFoldDB" id="A0A2T4UKJ9"/>
<dbReference type="RefSeq" id="WP_107568413.1">
    <property type="nucleotide sequence ID" value="NZ_PYYB01000001.1"/>
</dbReference>
<evidence type="ECO:0000313" key="3">
    <source>
        <dbReference type="Proteomes" id="UP000240739"/>
    </source>
</evidence>
<dbReference type="Proteomes" id="UP000240739">
    <property type="component" value="Unassembled WGS sequence"/>
</dbReference>
<organism evidence="2 3">
    <name type="scientific">Paraconexibacter algicola</name>
    <dbReference type="NCBI Taxonomy" id="2133960"/>
    <lineage>
        <taxon>Bacteria</taxon>
        <taxon>Bacillati</taxon>
        <taxon>Actinomycetota</taxon>
        <taxon>Thermoleophilia</taxon>
        <taxon>Solirubrobacterales</taxon>
        <taxon>Paraconexibacteraceae</taxon>
        <taxon>Paraconexibacter</taxon>
    </lineage>
</organism>
<gene>
    <name evidence="2" type="ORF">C7Y72_08945</name>
</gene>
<sequence>MVDWQQITRHARRQDGAVSLGQLRLAGMTDDQVLRACATGRLHRRHRGVFVVGSDVPTRHGRLWAASLAAGPGAWLYGLTALELLGLRPPAGDAIHLGAPTRRRTRGALVLHEASRVEARHLWRRRGMAVAFPPLALLGAAPSLDDDALAVLVANAVARRTTSPSRMLAAAEHFLRHPGVPALRRVVAAELADPGHGRTHAEMEARFLALLRALPGLPPYRRNEPLHLAEDHVVVPDVWFPGPRVWLELDSRTWHEQRRAMDRDRRKDQRAAALGVVVFRITWQQLLHEWERVARDLLAVLAR</sequence>
<protein>
    <recommendedName>
        <fullName evidence="1">AbiEi antitoxin N-terminal domain-containing protein</fullName>
    </recommendedName>
</protein>
<accession>A0A2T4UKJ9</accession>
<dbReference type="Gene3D" id="3.40.960.10">
    <property type="entry name" value="VSR Endonuclease"/>
    <property type="match status" value="1"/>
</dbReference>
<dbReference type="EMBL" id="PYYB01000001">
    <property type="protein sequence ID" value="PTL59769.1"/>
    <property type="molecule type" value="Genomic_DNA"/>
</dbReference>
<dbReference type="SUPFAM" id="SSF52980">
    <property type="entry name" value="Restriction endonuclease-like"/>
    <property type="match status" value="1"/>
</dbReference>
<dbReference type="InterPro" id="IPR011335">
    <property type="entry name" value="Restrct_endonuc-II-like"/>
</dbReference>
<evidence type="ECO:0000259" key="1">
    <source>
        <dbReference type="Pfam" id="PF13338"/>
    </source>
</evidence>